<dbReference type="PANTHER" id="PTHR43591">
    <property type="entry name" value="METHYLTRANSFERASE"/>
    <property type="match status" value="1"/>
</dbReference>
<evidence type="ECO:0000259" key="4">
    <source>
        <dbReference type="Pfam" id="PF13649"/>
    </source>
</evidence>
<dbReference type="InterPro" id="IPR029063">
    <property type="entry name" value="SAM-dependent_MTases_sf"/>
</dbReference>
<keyword evidence="1 5" id="KW-0489">Methyltransferase</keyword>
<dbReference type="CDD" id="cd02440">
    <property type="entry name" value="AdoMet_MTases"/>
    <property type="match status" value="1"/>
</dbReference>
<accession>A0AAU7AWW2</accession>
<reference evidence="5" key="1">
    <citation type="submission" date="2022-12" db="EMBL/GenBank/DDBJ databases">
        <title>Paraconexibacter alkalitolerans sp. nov. and Baekduia alba sp. nov., isolated from soil and emended description of the genera Paraconexibacter (Chun et al., 2020) and Baekduia (An et al., 2020).</title>
        <authorList>
            <person name="Vieira S."/>
            <person name="Huber K.J."/>
            <person name="Geppert A."/>
            <person name="Wolf J."/>
            <person name="Neumann-Schaal M."/>
            <person name="Muesken M."/>
            <person name="Overmann J."/>
        </authorList>
    </citation>
    <scope>NUCLEOTIDE SEQUENCE</scope>
    <source>
        <strain evidence="5">AEG42_29</strain>
    </source>
</reference>
<dbReference type="PANTHER" id="PTHR43591:SF24">
    <property type="entry name" value="2-METHOXY-6-POLYPRENYL-1,4-BENZOQUINOL METHYLASE, MITOCHONDRIAL"/>
    <property type="match status" value="1"/>
</dbReference>
<dbReference type="AlphaFoldDB" id="A0AAU7AWW2"/>
<keyword evidence="3" id="KW-0949">S-adenosyl-L-methionine</keyword>
<dbReference type="InterPro" id="IPR023576">
    <property type="entry name" value="UbiE/COQ5_MeTrFase_CS"/>
</dbReference>
<dbReference type="GO" id="GO:0032259">
    <property type="term" value="P:methylation"/>
    <property type="evidence" value="ECO:0007669"/>
    <property type="project" value="UniProtKB-KW"/>
</dbReference>
<dbReference type="Gene3D" id="3.40.50.150">
    <property type="entry name" value="Vaccinia Virus protein VP39"/>
    <property type="match status" value="1"/>
</dbReference>
<name>A0AAU7AWW2_9ACTN</name>
<sequence length="230" mass="24717">MTPVPPARDQPAAFVPAAGRHGLTALYDPVVALTMREERWRARVLEEVQRPSGDPPVPVDRVLDLGCGTGTLAVALAQRLPGAVVAGVDVDPAILERAAAKADRAGVRVEWREARAGRLPFAAGTFQRVTCTLVLHHLLPGDKIAALRECRRVLQPGGRLVVADWGRPQDPVMRAAFFGLQLLDGFGPTGEHARGLLPARIAAAGLRDVRRVERLRTPAGTLEILVAERS</sequence>
<proteinExistence type="predicted"/>
<dbReference type="KEGG" id="parq:DSM112329_02692"/>
<evidence type="ECO:0000313" key="5">
    <source>
        <dbReference type="EMBL" id="XAY05832.1"/>
    </source>
</evidence>
<protein>
    <submittedName>
        <fullName evidence="5">tRNA methyltransferase</fullName>
    </submittedName>
</protein>
<dbReference type="PROSITE" id="PS01184">
    <property type="entry name" value="UBIE_2"/>
    <property type="match status" value="1"/>
</dbReference>
<organism evidence="5">
    <name type="scientific">Paraconexibacter sp. AEG42_29</name>
    <dbReference type="NCBI Taxonomy" id="2997339"/>
    <lineage>
        <taxon>Bacteria</taxon>
        <taxon>Bacillati</taxon>
        <taxon>Actinomycetota</taxon>
        <taxon>Thermoleophilia</taxon>
        <taxon>Solirubrobacterales</taxon>
        <taxon>Paraconexibacteraceae</taxon>
        <taxon>Paraconexibacter</taxon>
    </lineage>
</organism>
<keyword evidence="2" id="KW-0808">Transferase</keyword>
<dbReference type="SUPFAM" id="SSF53335">
    <property type="entry name" value="S-adenosyl-L-methionine-dependent methyltransferases"/>
    <property type="match status" value="1"/>
</dbReference>
<dbReference type="InterPro" id="IPR041698">
    <property type="entry name" value="Methyltransf_25"/>
</dbReference>
<dbReference type="EMBL" id="CP114014">
    <property type="protein sequence ID" value="XAY05832.1"/>
    <property type="molecule type" value="Genomic_DNA"/>
</dbReference>
<feature type="domain" description="Methyltransferase" evidence="4">
    <location>
        <begin position="62"/>
        <end position="158"/>
    </location>
</feature>
<evidence type="ECO:0000256" key="2">
    <source>
        <dbReference type="ARBA" id="ARBA00022679"/>
    </source>
</evidence>
<evidence type="ECO:0000256" key="3">
    <source>
        <dbReference type="ARBA" id="ARBA00022691"/>
    </source>
</evidence>
<dbReference type="GO" id="GO:0008168">
    <property type="term" value="F:methyltransferase activity"/>
    <property type="evidence" value="ECO:0007669"/>
    <property type="project" value="UniProtKB-KW"/>
</dbReference>
<evidence type="ECO:0000256" key="1">
    <source>
        <dbReference type="ARBA" id="ARBA00022603"/>
    </source>
</evidence>
<gene>
    <name evidence="5" type="ORF">DSM112329_02692</name>
</gene>
<dbReference type="Pfam" id="PF13649">
    <property type="entry name" value="Methyltransf_25"/>
    <property type="match status" value="1"/>
</dbReference>